<comment type="caution">
    <text evidence="1">The sequence shown here is derived from an EMBL/GenBank/DDBJ whole genome shotgun (WGS) entry which is preliminary data.</text>
</comment>
<sequence length="133" mass="15197">MGIFDTTEFSDEIEILVDKLEQDSNERQLNREERALIDVLDTVKLIEEGEGLNEFWLSSIDHARISNSFELIGASTIVDTLNSSQWCQSSSSDRSQYSETESNHLSGIEEEYFEALTEVPELIEVFIEEELEA</sequence>
<gene>
    <name evidence="1" type="ORF">BSZ32_11375</name>
</gene>
<evidence type="ECO:0000313" key="2">
    <source>
        <dbReference type="Proteomes" id="UP000239907"/>
    </source>
</evidence>
<protein>
    <recommendedName>
        <fullName evidence="3">DUF4375 domain-containing protein</fullName>
    </recommendedName>
</protein>
<dbReference type="EMBL" id="MQWA01000001">
    <property type="protein sequence ID" value="PQJ29029.1"/>
    <property type="molecule type" value="Genomic_DNA"/>
</dbReference>
<organism evidence="1 2">
    <name type="scientific">Rubritalea profundi</name>
    <dbReference type="NCBI Taxonomy" id="1658618"/>
    <lineage>
        <taxon>Bacteria</taxon>
        <taxon>Pseudomonadati</taxon>
        <taxon>Verrucomicrobiota</taxon>
        <taxon>Verrucomicrobiia</taxon>
        <taxon>Verrucomicrobiales</taxon>
        <taxon>Rubritaleaceae</taxon>
        <taxon>Rubritalea</taxon>
    </lineage>
</organism>
<name>A0A2S7U206_9BACT</name>
<accession>A0A2S7U206</accession>
<evidence type="ECO:0008006" key="3">
    <source>
        <dbReference type="Google" id="ProtNLM"/>
    </source>
</evidence>
<dbReference type="AlphaFoldDB" id="A0A2S7U206"/>
<evidence type="ECO:0000313" key="1">
    <source>
        <dbReference type="EMBL" id="PQJ29029.1"/>
    </source>
</evidence>
<proteinExistence type="predicted"/>
<dbReference type="Proteomes" id="UP000239907">
    <property type="component" value="Unassembled WGS sequence"/>
</dbReference>
<reference evidence="1 2" key="1">
    <citation type="submission" date="2016-12" db="EMBL/GenBank/DDBJ databases">
        <title>Study of bacterial adaptation to deep sea.</title>
        <authorList>
            <person name="Song J."/>
            <person name="Yoshizawa S."/>
            <person name="Kogure K."/>
        </authorList>
    </citation>
    <scope>NUCLEOTIDE SEQUENCE [LARGE SCALE GENOMIC DNA]</scope>
    <source>
        <strain evidence="1 2">SAORIC-165</strain>
    </source>
</reference>
<keyword evidence="2" id="KW-1185">Reference proteome</keyword>